<feature type="transmembrane region" description="Helical" evidence="16">
    <location>
        <begin position="724"/>
        <end position="744"/>
    </location>
</feature>
<dbReference type="Pfam" id="PF01483">
    <property type="entry name" value="P_proprotein"/>
    <property type="match status" value="1"/>
</dbReference>
<dbReference type="PANTHER" id="PTHR42884">
    <property type="entry name" value="PROPROTEIN CONVERTASE SUBTILISIN/KEXIN-RELATED"/>
    <property type="match status" value="1"/>
</dbReference>
<evidence type="ECO:0000256" key="3">
    <source>
        <dbReference type="ARBA" id="ARBA00022670"/>
    </source>
</evidence>
<feature type="region of interest" description="Disordered" evidence="15">
    <location>
        <begin position="130"/>
        <end position="155"/>
    </location>
</feature>
<feature type="region of interest" description="Disordered" evidence="15">
    <location>
        <begin position="843"/>
        <end position="899"/>
    </location>
</feature>
<dbReference type="InterPro" id="IPR022398">
    <property type="entry name" value="Peptidase_S8_His-AS"/>
</dbReference>
<dbReference type="AlphaFoldDB" id="A0A4Y7TQF2"/>
<accession>A0A4Y7TQF2</accession>
<dbReference type="InterPro" id="IPR036852">
    <property type="entry name" value="Peptidase_S8/S53_dom_sf"/>
</dbReference>
<evidence type="ECO:0000259" key="18">
    <source>
        <dbReference type="PROSITE" id="PS51829"/>
    </source>
</evidence>
<dbReference type="Pfam" id="PF00082">
    <property type="entry name" value="Peptidase_S8"/>
    <property type="match status" value="1"/>
</dbReference>
<dbReference type="Proteomes" id="UP000298030">
    <property type="component" value="Unassembled WGS sequence"/>
</dbReference>
<sequence>MHLPQAVLTLLLLNVPLISAKPAKRFYDTHNYYVVEHKSQHLDDASLDDAAAALGVELVEPAGEIPNHWIVRRPKDVHALYSRSDDAVDPVLQKYQELKQLAETHVVARSDSTHNARRVVDSVPFLEKQTLRRRSKRAPPPIRPGDEEQPSPTSARGIAARLKIQDPLFPDQWHLVNDESPEHMMNVVPVWDMGFTGKGIISSIIDDGLEFESEDLKDNFDAEDSYDYNDHEPLPRPKNSDDHHGTRCAGQVAASKNNACGVGIAYDSRVAGVRILSGPITDVDEAAALNYGYQNVSIYSCSWGPPDNGVSMEGPSYIIKKAVVNGINKGRAGKGSIFVFASGNGAAQGDQCNFDGYTNSIYSVTVSAVDHRGNHPYYSESCAANMIVAYSSGDGKHIVTTDKGKNHCTHSHGGTSAAAPNAVGVLALALQARPELTWRDVQHLCVETARRINPNDEDWEKTVGDRYYSYKYGFGALDAEEYVKAAQTWKLVKPQAWFDTPTVRLDNGTVDTNGTYSGGTPIGAGGVNSTISITKEMALERNFEKLEHINVKVWINHTRRGDVEVEVMSPNGVRSVLAKRRRSDSSDSGFPGWTFMSVKHWGEDPVGNWTIRVFDQQSEEQQGLFLGWNMIFWGSTIDPSRAVQFDLQPSDEYLLPPKEVPPPALPPAATTTQTLHTSTATATQTNEAVALTTTATAGATGTSIPTADEGWFPSMSKLVTSQKWFFAALGAVAVFGLGIGAFLWKRRMSRVSGASHYSALAGEEVSMTARGGGALTGGTRTTRDLYDAFGELSDDDDEYGDESTALNRAVARQAGGGAGVGRSNLGFHSGFLDDDEQSAAPTAAAPLYRDEPNSTVRRNSTTDLSGSEVSSEEELSSCGPPSPNGSSSLGESWEHASRA</sequence>
<feature type="domain" description="P/Homo B" evidence="18">
    <location>
        <begin position="492"/>
        <end position="638"/>
    </location>
</feature>
<keyword evidence="20" id="KW-1185">Reference proteome</keyword>
<dbReference type="Gene3D" id="3.40.50.200">
    <property type="entry name" value="Peptidase S8/S53 domain"/>
    <property type="match status" value="1"/>
</dbReference>
<evidence type="ECO:0000256" key="10">
    <source>
        <dbReference type="ARBA" id="ARBA00023136"/>
    </source>
</evidence>
<dbReference type="InterPro" id="IPR023828">
    <property type="entry name" value="Peptidase_S8_Ser-AS"/>
</dbReference>
<dbReference type="PANTHER" id="PTHR42884:SF14">
    <property type="entry name" value="NEUROENDOCRINE CONVERTASE 1"/>
    <property type="match status" value="1"/>
</dbReference>
<evidence type="ECO:0000256" key="9">
    <source>
        <dbReference type="ARBA" id="ARBA00022989"/>
    </source>
</evidence>
<evidence type="ECO:0000256" key="15">
    <source>
        <dbReference type="SAM" id="MobiDB-lite"/>
    </source>
</evidence>
<dbReference type="FunFam" id="3.40.50.200:FF:000005">
    <property type="entry name" value="Proprotein convertase subtilisin/kexin type 7"/>
    <property type="match status" value="1"/>
</dbReference>
<dbReference type="PROSITE" id="PS51892">
    <property type="entry name" value="SUBTILASE"/>
    <property type="match status" value="1"/>
</dbReference>
<evidence type="ECO:0000256" key="11">
    <source>
        <dbReference type="ARBA" id="ARBA00023145"/>
    </source>
</evidence>
<dbReference type="GO" id="GO:0016485">
    <property type="term" value="P:protein processing"/>
    <property type="evidence" value="ECO:0007669"/>
    <property type="project" value="TreeGrafter"/>
</dbReference>
<dbReference type="InterPro" id="IPR002884">
    <property type="entry name" value="P_dom"/>
</dbReference>
<evidence type="ECO:0000256" key="14">
    <source>
        <dbReference type="PROSITE-ProRule" id="PRU01240"/>
    </source>
</evidence>
<evidence type="ECO:0000256" key="1">
    <source>
        <dbReference type="ARBA" id="ARBA00004370"/>
    </source>
</evidence>
<gene>
    <name evidence="19" type="ORF">FA13DRAFT_1787852</name>
</gene>
<evidence type="ECO:0000256" key="13">
    <source>
        <dbReference type="PIRSR" id="PIRSR615500-1"/>
    </source>
</evidence>
<keyword evidence="4 16" id="KW-0812">Transmembrane</keyword>
<dbReference type="GO" id="GO:0004252">
    <property type="term" value="F:serine-type endopeptidase activity"/>
    <property type="evidence" value="ECO:0007669"/>
    <property type="project" value="UniProtKB-UniRule"/>
</dbReference>
<feature type="compositionally biased region" description="Polar residues" evidence="15">
    <location>
        <begin position="853"/>
        <end position="864"/>
    </location>
</feature>
<dbReference type="CDD" id="cd04059">
    <property type="entry name" value="Peptidases_S8_Protein_convertases_Kexins_Furin-like"/>
    <property type="match status" value="1"/>
</dbReference>
<dbReference type="InterPro" id="IPR008979">
    <property type="entry name" value="Galactose-bd-like_sf"/>
</dbReference>
<dbReference type="PRINTS" id="PR00723">
    <property type="entry name" value="SUBTILISIN"/>
</dbReference>
<feature type="compositionally biased region" description="Low complexity" evidence="15">
    <location>
        <begin position="876"/>
        <end position="891"/>
    </location>
</feature>
<dbReference type="InterPro" id="IPR015500">
    <property type="entry name" value="Peptidase_S8_subtilisin-rel"/>
</dbReference>
<dbReference type="SUPFAM" id="SSF52743">
    <property type="entry name" value="Subtilisin-like"/>
    <property type="match status" value="1"/>
</dbReference>
<keyword evidence="10 16" id="KW-0472">Membrane</keyword>
<comment type="similarity">
    <text evidence="2">Belongs to the peptidase S8 family. Furin subfamily.</text>
</comment>
<comment type="subcellular location">
    <subcellularLocation>
        <location evidence="1">Membrane</location>
    </subcellularLocation>
</comment>
<keyword evidence="5 17" id="KW-0732">Signal</keyword>
<dbReference type="EMBL" id="QPFP01000006">
    <property type="protein sequence ID" value="TEB36410.1"/>
    <property type="molecule type" value="Genomic_DNA"/>
</dbReference>
<feature type="region of interest" description="Disordered" evidence="15">
    <location>
        <begin position="221"/>
        <end position="247"/>
    </location>
</feature>
<dbReference type="SUPFAM" id="SSF49785">
    <property type="entry name" value="Galactose-binding domain-like"/>
    <property type="match status" value="1"/>
</dbReference>
<dbReference type="PROSITE" id="PS51829">
    <property type="entry name" value="P_HOMO_B"/>
    <property type="match status" value="1"/>
</dbReference>
<evidence type="ECO:0000256" key="16">
    <source>
        <dbReference type="SAM" id="Phobius"/>
    </source>
</evidence>
<keyword evidence="6 14" id="KW-0378">Hydrolase</keyword>
<keyword evidence="9 16" id="KW-1133">Transmembrane helix</keyword>
<evidence type="ECO:0000256" key="6">
    <source>
        <dbReference type="ARBA" id="ARBA00022801"/>
    </source>
</evidence>
<dbReference type="InterPro" id="IPR034182">
    <property type="entry name" value="Kexin/furin"/>
</dbReference>
<keyword evidence="8" id="KW-0106">Calcium</keyword>
<evidence type="ECO:0000313" key="19">
    <source>
        <dbReference type="EMBL" id="TEB36410.1"/>
    </source>
</evidence>
<comment type="caution">
    <text evidence="19">The sequence shown here is derived from an EMBL/GenBank/DDBJ whole genome shotgun (WGS) entry which is preliminary data.</text>
</comment>
<dbReference type="PROSITE" id="PS00137">
    <property type="entry name" value="SUBTILASE_HIS"/>
    <property type="match status" value="1"/>
</dbReference>
<feature type="active site" description="Charge relay system" evidence="13 14">
    <location>
        <position position="416"/>
    </location>
</feature>
<feature type="active site" description="Charge relay system" evidence="13 14">
    <location>
        <position position="244"/>
    </location>
</feature>
<dbReference type="InterPro" id="IPR000209">
    <property type="entry name" value="Peptidase_S8/S53_dom"/>
</dbReference>
<dbReference type="GO" id="GO:0000139">
    <property type="term" value="C:Golgi membrane"/>
    <property type="evidence" value="ECO:0007669"/>
    <property type="project" value="TreeGrafter"/>
</dbReference>
<reference evidence="19 20" key="1">
    <citation type="journal article" date="2019" name="Nat. Ecol. Evol.">
        <title>Megaphylogeny resolves global patterns of mushroom evolution.</title>
        <authorList>
            <person name="Varga T."/>
            <person name="Krizsan K."/>
            <person name="Foldi C."/>
            <person name="Dima B."/>
            <person name="Sanchez-Garcia M."/>
            <person name="Sanchez-Ramirez S."/>
            <person name="Szollosi G.J."/>
            <person name="Szarkandi J.G."/>
            <person name="Papp V."/>
            <person name="Albert L."/>
            <person name="Andreopoulos W."/>
            <person name="Angelini C."/>
            <person name="Antonin V."/>
            <person name="Barry K.W."/>
            <person name="Bougher N.L."/>
            <person name="Buchanan P."/>
            <person name="Buyck B."/>
            <person name="Bense V."/>
            <person name="Catcheside P."/>
            <person name="Chovatia M."/>
            <person name="Cooper J."/>
            <person name="Damon W."/>
            <person name="Desjardin D."/>
            <person name="Finy P."/>
            <person name="Geml J."/>
            <person name="Haridas S."/>
            <person name="Hughes K."/>
            <person name="Justo A."/>
            <person name="Karasinski D."/>
            <person name="Kautmanova I."/>
            <person name="Kiss B."/>
            <person name="Kocsube S."/>
            <person name="Kotiranta H."/>
            <person name="LaButti K.M."/>
            <person name="Lechner B.E."/>
            <person name="Liimatainen K."/>
            <person name="Lipzen A."/>
            <person name="Lukacs Z."/>
            <person name="Mihaltcheva S."/>
            <person name="Morgado L.N."/>
            <person name="Niskanen T."/>
            <person name="Noordeloos M.E."/>
            <person name="Ohm R.A."/>
            <person name="Ortiz-Santana B."/>
            <person name="Ovrebo C."/>
            <person name="Racz N."/>
            <person name="Riley R."/>
            <person name="Savchenko A."/>
            <person name="Shiryaev A."/>
            <person name="Soop K."/>
            <person name="Spirin V."/>
            <person name="Szebenyi C."/>
            <person name="Tomsovsky M."/>
            <person name="Tulloss R.E."/>
            <person name="Uehling J."/>
            <person name="Grigoriev I.V."/>
            <person name="Vagvolgyi C."/>
            <person name="Papp T."/>
            <person name="Martin F.M."/>
            <person name="Miettinen O."/>
            <person name="Hibbett D.S."/>
            <person name="Nagy L.G."/>
        </authorList>
    </citation>
    <scope>NUCLEOTIDE SEQUENCE [LARGE SCALE GENOMIC DNA]</scope>
    <source>
        <strain evidence="19 20">FP101781</strain>
    </source>
</reference>
<keyword evidence="11" id="KW-0865">Zymogen</keyword>
<organism evidence="19 20">
    <name type="scientific">Coprinellus micaceus</name>
    <name type="common">Glistening ink-cap mushroom</name>
    <name type="synonym">Coprinus micaceus</name>
    <dbReference type="NCBI Taxonomy" id="71717"/>
    <lineage>
        <taxon>Eukaryota</taxon>
        <taxon>Fungi</taxon>
        <taxon>Dikarya</taxon>
        <taxon>Basidiomycota</taxon>
        <taxon>Agaricomycotina</taxon>
        <taxon>Agaricomycetes</taxon>
        <taxon>Agaricomycetidae</taxon>
        <taxon>Agaricales</taxon>
        <taxon>Agaricineae</taxon>
        <taxon>Psathyrellaceae</taxon>
        <taxon>Coprinellus</taxon>
    </lineage>
</organism>
<protein>
    <recommendedName>
        <fullName evidence="18">P/Homo B domain-containing protein</fullName>
    </recommendedName>
</protein>
<evidence type="ECO:0000313" key="20">
    <source>
        <dbReference type="Proteomes" id="UP000298030"/>
    </source>
</evidence>
<dbReference type="GO" id="GO:0007323">
    <property type="term" value="P:peptide pheromone maturation"/>
    <property type="evidence" value="ECO:0007669"/>
    <property type="project" value="UniProtKB-ARBA"/>
</dbReference>
<keyword evidence="12" id="KW-0325">Glycoprotein</keyword>
<evidence type="ECO:0000256" key="4">
    <source>
        <dbReference type="ARBA" id="ARBA00022692"/>
    </source>
</evidence>
<dbReference type="OrthoDB" id="300641at2759"/>
<dbReference type="STRING" id="71717.A0A4Y7TQF2"/>
<dbReference type="FunFam" id="2.60.120.260:FF:000026">
    <property type="entry name" value="proprotein convertase subtilisin/kexin type 7"/>
    <property type="match status" value="1"/>
</dbReference>
<feature type="chain" id="PRO_5021202954" description="P/Homo B domain-containing protein" evidence="17">
    <location>
        <begin position="21"/>
        <end position="899"/>
    </location>
</feature>
<evidence type="ECO:0000256" key="2">
    <source>
        <dbReference type="ARBA" id="ARBA00005325"/>
    </source>
</evidence>
<evidence type="ECO:0000256" key="5">
    <source>
        <dbReference type="ARBA" id="ARBA00022729"/>
    </source>
</evidence>
<evidence type="ECO:0000256" key="7">
    <source>
        <dbReference type="ARBA" id="ARBA00022825"/>
    </source>
</evidence>
<evidence type="ECO:0000256" key="8">
    <source>
        <dbReference type="ARBA" id="ARBA00022837"/>
    </source>
</evidence>
<keyword evidence="3 14" id="KW-0645">Protease</keyword>
<evidence type="ECO:0000256" key="17">
    <source>
        <dbReference type="SAM" id="SignalP"/>
    </source>
</evidence>
<dbReference type="Gene3D" id="2.60.120.260">
    <property type="entry name" value="Galactose-binding domain-like"/>
    <property type="match status" value="1"/>
</dbReference>
<feature type="compositionally biased region" description="Basic and acidic residues" evidence="15">
    <location>
        <begin position="228"/>
        <end position="245"/>
    </location>
</feature>
<name>A0A4Y7TQF2_COPMI</name>
<dbReference type="GO" id="GO:0005802">
    <property type="term" value="C:trans-Golgi network"/>
    <property type="evidence" value="ECO:0007669"/>
    <property type="project" value="TreeGrafter"/>
</dbReference>
<evidence type="ECO:0000256" key="12">
    <source>
        <dbReference type="ARBA" id="ARBA00023180"/>
    </source>
</evidence>
<proteinExistence type="inferred from homology"/>
<keyword evidence="7 14" id="KW-0720">Serine protease</keyword>
<feature type="active site" description="Charge relay system" evidence="13 14">
    <location>
        <position position="206"/>
    </location>
</feature>
<dbReference type="PROSITE" id="PS00138">
    <property type="entry name" value="SUBTILASE_SER"/>
    <property type="match status" value="1"/>
</dbReference>
<feature type="signal peptide" evidence="17">
    <location>
        <begin position="1"/>
        <end position="20"/>
    </location>
</feature>